<evidence type="ECO:0000256" key="3">
    <source>
        <dbReference type="ARBA" id="ARBA00023027"/>
    </source>
</evidence>
<dbReference type="SUPFAM" id="SSF51735">
    <property type="entry name" value="NAD(P)-binding Rossmann-fold domains"/>
    <property type="match status" value="1"/>
</dbReference>
<dbReference type="Pfam" id="PF02826">
    <property type="entry name" value="2-Hacid_dh_C"/>
    <property type="match status" value="1"/>
</dbReference>
<evidence type="ECO:0000313" key="7">
    <source>
        <dbReference type="EMBL" id="MBD3688822.1"/>
    </source>
</evidence>
<dbReference type="InterPro" id="IPR029752">
    <property type="entry name" value="D-isomer_DH_CS1"/>
</dbReference>
<dbReference type="PANTHER" id="PTHR43026:SF1">
    <property type="entry name" value="2-HYDROXYACID DEHYDROGENASE HOMOLOG 1-RELATED"/>
    <property type="match status" value="1"/>
</dbReference>
<comment type="caution">
    <text evidence="7">The sequence shown here is derived from an EMBL/GenBank/DDBJ whole genome shotgun (WGS) entry which is preliminary data.</text>
</comment>
<keyword evidence="2 4" id="KW-0560">Oxidoreductase</keyword>
<dbReference type="SUPFAM" id="SSF52283">
    <property type="entry name" value="Formate/glycerate dehydrogenase catalytic domain-like"/>
    <property type="match status" value="1"/>
</dbReference>
<accession>A0A8I0KQV3</accession>
<dbReference type="InterPro" id="IPR036291">
    <property type="entry name" value="NAD(P)-bd_dom_sf"/>
</dbReference>
<feature type="domain" description="D-isomer specific 2-hydroxyacid dehydrogenase NAD-binding" evidence="6">
    <location>
        <begin position="109"/>
        <end position="295"/>
    </location>
</feature>
<dbReference type="InterPro" id="IPR029753">
    <property type="entry name" value="D-isomer_DH_CS"/>
</dbReference>
<dbReference type="Pfam" id="PF00389">
    <property type="entry name" value="2-Hacid_dh"/>
    <property type="match status" value="1"/>
</dbReference>
<dbReference type="InterPro" id="IPR006140">
    <property type="entry name" value="D-isomer_DH_NAD-bd"/>
</dbReference>
<dbReference type="PROSITE" id="PS00671">
    <property type="entry name" value="D_2_HYDROXYACID_DH_3"/>
    <property type="match status" value="1"/>
</dbReference>
<evidence type="ECO:0000256" key="4">
    <source>
        <dbReference type="RuleBase" id="RU003719"/>
    </source>
</evidence>
<dbReference type="PROSITE" id="PS00065">
    <property type="entry name" value="D_2_HYDROXYACID_DH_1"/>
    <property type="match status" value="1"/>
</dbReference>
<dbReference type="GO" id="GO:0051287">
    <property type="term" value="F:NAD binding"/>
    <property type="evidence" value="ECO:0007669"/>
    <property type="project" value="InterPro"/>
</dbReference>
<evidence type="ECO:0000259" key="5">
    <source>
        <dbReference type="Pfam" id="PF00389"/>
    </source>
</evidence>
<feature type="domain" description="D-isomer specific 2-hydroxyacid dehydrogenase catalytic" evidence="5">
    <location>
        <begin position="4"/>
        <end position="326"/>
    </location>
</feature>
<dbReference type="InterPro" id="IPR006139">
    <property type="entry name" value="D-isomer_2_OHA_DH_cat_dom"/>
</dbReference>
<dbReference type="Gene3D" id="3.40.50.720">
    <property type="entry name" value="NAD(P)-binding Rossmann-like Domain"/>
    <property type="match status" value="2"/>
</dbReference>
<comment type="similarity">
    <text evidence="1 4">Belongs to the D-isomer specific 2-hydroxyacid dehydrogenase family.</text>
</comment>
<dbReference type="PANTHER" id="PTHR43026">
    <property type="entry name" value="2-HYDROXYACID DEHYDROGENASE HOMOLOG 1-RELATED"/>
    <property type="match status" value="1"/>
</dbReference>
<dbReference type="EMBL" id="JACRUO010000001">
    <property type="protein sequence ID" value="MBD3688822.1"/>
    <property type="molecule type" value="Genomic_DNA"/>
</dbReference>
<organism evidence="7 8">
    <name type="scientific">Nanchangia anserum</name>
    <dbReference type="NCBI Taxonomy" id="2692125"/>
    <lineage>
        <taxon>Bacteria</taxon>
        <taxon>Bacillati</taxon>
        <taxon>Actinomycetota</taxon>
        <taxon>Actinomycetes</taxon>
        <taxon>Actinomycetales</taxon>
        <taxon>Actinomycetaceae</taxon>
        <taxon>Nanchangia</taxon>
    </lineage>
</organism>
<evidence type="ECO:0000256" key="1">
    <source>
        <dbReference type="ARBA" id="ARBA00005854"/>
    </source>
</evidence>
<dbReference type="Proteomes" id="UP000627538">
    <property type="component" value="Unassembled WGS sequence"/>
</dbReference>
<dbReference type="AlphaFoldDB" id="A0A8I0KQV3"/>
<protein>
    <submittedName>
        <fullName evidence="7">Lactate dehydrogenase</fullName>
    </submittedName>
</protein>
<sequence>MRIIVGDVDPDEVPFFDQWRADNPGVTLELHAGHLSVEDLRCGGDFAGVCVLGTPMTREMMTEMVAHGARYISNRSIGYDNIDFAAARDLGIRVAHVQYSPGSVAEFTLMLMLMTLRKVRQMRERFAAQDFVPAGLDGRELASLTVGILGAGRIGGRVAQLLSSFGCTVLAHDPVQRPELDGIVTYVDAEELFRRSDVVTIHALLDDSTYHLVDAEALAALPEGAIVVNAARGAIIDTPALVDALESGRLAGAALDVVEGEVDYYFADCRGRAIADPLFARLRALPTVILTQHLAYLTREVVEEMVRDGLDHMREFVTTGRCDDEVSSD</sequence>
<keyword evidence="8" id="KW-1185">Reference proteome</keyword>
<name>A0A8I0KQV3_9ACTO</name>
<evidence type="ECO:0000256" key="2">
    <source>
        <dbReference type="ARBA" id="ARBA00023002"/>
    </source>
</evidence>
<dbReference type="GO" id="GO:0008720">
    <property type="term" value="F:D-lactate dehydrogenase (NAD+) activity"/>
    <property type="evidence" value="ECO:0007669"/>
    <property type="project" value="TreeGrafter"/>
</dbReference>
<evidence type="ECO:0000259" key="6">
    <source>
        <dbReference type="Pfam" id="PF02826"/>
    </source>
</evidence>
<dbReference type="RefSeq" id="WP_191070919.1">
    <property type="nucleotide sequence ID" value="NZ_CP060506.1"/>
</dbReference>
<reference evidence="7 8" key="1">
    <citation type="submission" date="2020-08" db="EMBL/GenBank/DDBJ databases">
        <title>Winkia gen. nov., sp. nov., isolated from faeces of the Anser albifrons in China.</title>
        <authorList>
            <person name="Liu Q."/>
        </authorList>
    </citation>
    <scope>NUCLEOTIDE SEQUENCE [LARGE SCALE GENOMIC DNA]</scope>
    <source>
        <strain evidence="7 8">C62</strain>
    </source>
</reference>
<proteinExistence type="inferred from homology"/>
<evidence type="ECO:0000313" key="8">
    <source>
        <dbReference type="Proteomes" id="UP000627538"/>
    </source>
</evidence>
<dbReference type="InterPro" id="IPR058205">
    <property type="entry name" value="D-LDH-like"/>
</dbReference>
<gene>
    <name evidence="7" type="ORF">H8R10_01010</name>
</gene>
<keyword evidence="3" id="KW-0520">NAD</keyword>